<name>A0A0S4JJF8_BODSA</name>
<dbReference type="PANTHER" id="PTHR45527">
    <property type="entry name" value="NONRIBOSOMAL PEPTIDE SYNTHETASE"/>
    <property type="match status" value="1"/>
</dbReference>
<feature type="region of interest" description="Disordered" evidence="3">
    <location>
        <begin position="1140"/>
        <end position="1166"/>
    </location>
</feature>
<dbReference type="GO" id="GO:0043041">
    <property type="term" value="P:amino acid activation for nonribosomal peptide biosynthetic process"/>
    <property type="evidence" value="ECO:0007669"/>
    <property type="project" value="TreeGrafter"/>
</dbReference>
<dbReference type="InterPro" id="IPR023213">
    <property type="entry name" value="CAT-like_dom_sf"/>
</dbReference>
<dbReference type="Gene3D" id="3.30.559.10">
    <property type="entry name" value="Chloramphenicol acetyltransferase-like domain"/>
    <property type="match status" value="1"/>
</dbReference>
<dbReference type="InterPro" id="IPR000873">
    <property type="entry name" value="AMP-dep_synth/lig_dom"/>
</dbReference>
<dbReference type="Proteomes" id="UP000051952">
    <property type="component" value="Unassembled WGS sequence"/>
</dbReference>
<dbReference type="GO" id="GO:0003824">
    <property type="term" value="F:catalytic activity"/>
    <property type="evidence" value="ECO:0007669"/>
    <property type="project" value="InterPro"/>
</dbReference>
<reference evidence="7" key="1">
    <citation type="submission" date="2015-09" db="EMBL/GenBank/DDBJ databases">
        <authorList>
            <consortium name="Pathogen Informatics"/>
        </authorList>
    </citation>
    <scope>NUCLEOTIDE SEQUENCE [LARGE SCALE GENOMIC DNA]</scope>
    <source>
        <strain evidence="7">Lake Konstanz</strain>
    </source>
</reference>
<dbReference type="EMBL" id="CYKH01001748">
    <property type="protein sequence ID" value="CUG89531.1"/>
    <property type="molecule type" value="Genomic_DNA"/>
</dbReference>
<dbReference type="GO" id="GO:0044550">
    <property type="term" value="P:secondary metabolite biosynthetic process"/>
    <property type="evidence" value="ECO:0007669"/>
    <property type="project" value="TreeGrafter"/>
</dbReference>
<evidence type="ECO:0000256" key="3">
    <source>
        <dbReference type="SAM" id="MobiDB-lite"/>
    </source>
</evidence>
<dbReference type="OrthoDB" id="416786at2759"/>
<dbReference type="PANTHER" id="PTHR45527:SF1">
    <property type="entry name" value="FATTY ACID SYNTHASE"/>
    <property type="match status" value="1"/>
</dbReference>
<organism evidence="6 7">
    <name type="scientific">Bodo saltans</name>
    <name type="common">Flagellated protozoan</name>
    <dbReference type="NCBI Taxonomy" id="75058"/>
    <lineage>
        <taxon>Eukaryota</taxon>
        <taxon>Discoba</taxon>
        <taxon>Euglenozoa</taxon>
        <taxon>Kinetoplastea</taxon>
        <taxon>Metakinetoplastina</taxon>
        <taxon>Eubodonida</taxon>
        <taxon>Bodonidae</taxon>
        <taxon>Bodo</taxon>
    </lineage>
</organism>
<dbReference type="SUPFAM" id="SSF52777">
    <property type="entry name" value="CoA-dependent acyltransferases"/>
    <property type="match status" value="1"/>
</dbReference>
<dbReference type="Gene3D" id="3.30.300.30">
    <property type="match status" value="1"/>
</dbReference>
<dbReference type="Gene3D" id="3.40.50.150">
    <property type="entry name" value="Vaccinia Virus protein VP39"/>
    <property type="match status" value="1"/>
</dbReference>
<evidence type="ECO:0000313" key="7">
    <source>
        <dbReference type="Proteomes" id="UP000051952"/>
    </source>
</evidence>
<dbReference type="Pfam" id="PF00501">
    <property type="entry name" value="AMP-binding"/>
    <property type="match status" value="1"/>
</dbReference>
<evidence type="ECO:0000313" key="6">
    <source>
        <dbReference type="EMBL" id="CUG89531.1"/>
    </source>
</evidence>
<accession>A0A0S4JJF8</accession>
<keyword evidence="1" id="KW-0596">Phosphopantetheine</keyword>
<gene>
    <name evidence="6" type="ORF">BSAL_21915</name>
</gene>
<sequence length="1973" mass="221584">MEQIPNDQMMQWLKNCVDRMILNCAPTRVLDVGCGTGLLFFEWIVRLAEEHGEHNFHQRFAYTGIELSVECTAMLQQRIEKYVPAVLPVTRVFAGAGHEVQFDNRDWWFTPTQPHTSTATSTALLPEGCVDTIIINSVVMYLPTIDYLYSNFTAFVKHVQLGGSIYCGDVRDSRSLRMFYYAIAVARDGFDAIDVESQSVRNRVDEAIANDPHLLVSPLDYIRFAANHNRSAEGQSRRISLLLEPKLSNVSYAASFAPRGDQTAEDVEFDVSKLDNEMTRFRFDATLYVDSVEPHSSHYKPPLPSSSLPLLRTCRVLLSVDYETGELLSCPPHRPVVAFNVEPFLLPTPSHSTPREQLSDLLERLVALMSSPIDEDASEYALFTYPHLPVLVDGLYLQPLFDKEGKCLEAERRKAIRAAQALDTPLQLLQWFSDSKFASQWQLKVTLHPRDPQLLLCIIAPHSALLRIEYSTIEGAHDPNLIRLLSTQPKSSARHAHFFNIPDVIDGWIAASMQRLNATTVEFPAAPIAMGDALWRSLEIACRSMPEKRAIFQPNSQKDINWATLALWSDAVAEVLRETVSPGTVVIQFVDRSIDQLVGMLAVFGVGGVFAPLAAAPNPDPPARIAKVFSDCRPAVLLTQAHLVDHLEEALNHCPAEVRGKIRIICAADHRPKSSKAVHDTLDAVLQQRRNFWKKGGGGANVTVHDPSYCIYTSGSTSLPKAVVLTHSNFHHLVCAFHFGSPGTLPFESSNENGAEGRIPSLTIPSMRTLQTTAASFDLHIYECLAPLYYPYLAQAEGKREVETQLILLPPGALDIEAYASTIDQGEATHVVCTPTMLGSLAEYCTLANCWAKLRHVRVWRTGGEALKQSTVDDALEKLRIHNPSVEMWCSYGPAECTDSATISRSETTKSRGYNPPSWTPYVTIGRPLANYGIYVVVEAGENDNPAHFPRLARAGESGMIYLAGPAVYKGYLQRDDLTSTVRKQMEFGGDVLTIYRTGDKGKYSFDATGTTEAPRTDITLLGQFWHLGRTDFAQVKIRGQRIETTEIESIFMQHGDVGHTIVAKHVASSHQHDEEFLVAYYSIRAESLAATTAEKVARELRALAVRSFPVFMVPSSFTYVAEFQTNRNGKVDRKLLPTPQRHSDQEALNASSTTLNSSFPSETSSPMMEACTDERLLWLRQQFLFHWIAAVPCPTSEIYLTMTPTCCEAPFTHSWVELGASSITLMRFIARLKVFLQQWVAPTADSVPEHTSAVVRVSTKRLVPPEMTPQLKQELNALLTFPQVYKHRHINGITKAIVATLFPEPKVPAKLGKNGQVQQPLQHTALDDHNASDNTAKVVPVILYPCTTPPEPTPTEFKRRWVLIIASVWVKRNLLFVISWLWGLVRLFIFRQSVTLRKLYDPLRLPGSTQQSIFYLDEKKRVEEYAALSQDEEDKQFRFFNCPYVLRIKHSPGVDGVAPAMTLRQAQQMVHHLEGITQHILQVNPSARVTLQWDDDRIVQYVFDLNDPHHEDVHRFKREYIYADGENAPANYFAFSCTDVDTALTKAVQRAAREKISITDKKALFRFKAFFELSAESQGTSIEDVALLDSPILSLHVMFNFHHAAFDGHSMQQILREIVTRAVASPSGTVSSTLPRAPLRKLDPFFRYCAEVASGRHLLAHQSDIYYWLRDMEGWRPTTVTKFMPRTLTHEDGKWPTHRRFFSTVGKLRTFLSADEGSTVRNVCGRRHWTPYSLFMACYYLVLAIVQNEKLENQGNAVDSNAPFDLCIGSAFSTRMHAPDLHNRVCCFSDIYPFRLSNILLKKTSFGDLVNTVQEMLMTHMEHSTVDVGTILVMMGIQQTQEAVRLVRTPLVNPLFAPVMLYEDVDYCQVQQHVPLGGGETPVDLELLDLPDFGALAEIQLKVNELLPRSTADQSAFALTWEYASELYDAPVMRRIAHHYNVILERVLSVGEGHPLNDTLEQLCARCSTTQQ</sequence>
<proteinExistence type="predicted"/>
<evidence type="ECO:0000256" key="1">
    <source>
        <dbReference type="ARBA" id="ARBA00022450"/>
    </source>
</evidence>
<feature type="domain" description="AMP-dependent synthetase/ligase" evidence="4">
    <location>
        <begin position="540"/>
        <end position="973"/>
    </location>
</feature>
<keyword evidence="7" id="KW-1185">Reference proteome</keyword>
<dbReference type="Gene3D" id="3.30.559.30">
    <property type="entry name" value="Nonribosomal peptide synthetase, condensation domain"/>
    <property type="match status" value="1"/>
</dbReference>
<dbReference type="GO" id="GO:0005737">
    <property type="term" value="C:cytoplasm"/>
    <property type="evidence" value="ECO:0007669"/>
    <property type="project" value="TreeGrafter"/>
</dbReference>
<dbReference type="Pfam" id="PF00668">
    <property type="entry name" value="Condensation"/>
    <property type="match status" value="1"/>
</dbReference>
<evidence type="ECO:0000259" key="5">
    <source>
        <dbReference type="Pfam" id="PF00668"/>
    </source>
</evidence>
<dbReference type="VEuPathDB" id="TriTrypDB:BSAL_21915"/>
<protein>
    <submittedName>
        <fullName evidence="6">Syringomycin synthetase, putative</fullName>
    </submittedName>
</protein>
<dbReference type="InterPro" id="IPR045851">
    <property type="entry name" value="AMP-bd_C_sf"/>
</dbReference>
<dbReference type="GO" id="GO:0031177">
    <property type="term" value="F:phosphopantetheine binding"/>
    <property type="evidence" value="ECO:0007669"/>
    <property type="project" value="TreeGrafter"/>
</dbReference>
<dbReference type="SUPFAM" id="SSF56801">
    <property type="entry name" value="Acetyl-CoA synthetase-like"/>
    <property type="match status" value="1"/>
</dbReference>
<dbReference type="SUPFAM" id="SSF53335">
    <property type="entry name" value="S-adenosyl-L-methionine-dependent methyltransferases"/>
    <property type="match status" value="1"/>
</dbReference>
<dbReference type="InterPro" id="IPR029063">
    <property type="entry name" value="SAM-dependent_MTases_sf"/>
</dbReference>
<feature type="domain" description="Condensation" evidence="5">
    <location>
        <begin position="1596"/>
        <end position="1950"/>
    </location>
</feature>
<evidence type="ECO:0000259" key="4">
    <source>
        <dbReference type="Pfam" id="PF00501"/>
    </source>
</evidence>
<evidence type="ECO:0000256" key="2">
    <source>
        <dbReference type="ARBA" id="ARBA00022553"/>
    </source>
</evidence>
<feature type="compositionally biased region" description="Polar residues" evidence="3">
    <location>
        <begin position="1147"/>
        <end position="1166"/>
    </location>
</feature>
<dbReference type="InterPro" id="IPR001242">
    <property type="entry name" value="Condensation_dom"/>
</dbReference>
<dbReference type="InterPro" id="IPR042099">
    <property type="entry name" value="ANL_N_sf"/>
</dbReference>
<dbReference type="Gene3D" id="3.40.50.12780">
    <property type="entry name" value="N-terminal domain of ligase-like"/>
    <property type="match status" value="1"/>
</dbReference>
<keyword evidence="2" id="KW-0597">Phosphoprotein</keyword>